<dbReference type="InterPro" id="IPR002810">
    <property type="entry name" value="NfeD-like_C"/>
</dbReference>
<feature type="transmembrane region" description="Helical" evidence="1">
    <location>
        <begin position="42"/>
        <end position="75"/>
    </location>
</feature>
<dbReference type="InterPro" id="IPR012340">
    <property type="entry name" value="NA-bd_OB-fold"/>
</dbReference>
<dbReference type="RefSeq" id="WP_229837850.1">
    <property type="nucleotide sequence ID" value="NZ_BMYZ01000002.1"/>
</dbReference>
<name>A0ABQ3B442_9GAMM</name>
<reference evidence="4" key="1">
    <citation type="journal article" date="2019" name="Int. J. Syst. Evol. Microbiol.">
        <title>The Global Catalogue of Microorganisms (GCM) 10K type strain sequencing project: providing services to taxonomists for standard genome sequencing and annotation.</title>
        <authorList>
            <consortium name="The Broad Institute Genomics Platform"/>
            <consortium name="The Broad Institute Genome Sequencing Center for Infectious Disease"/>
            <person name="Wu L."/>
            <person name="Ma J."/>
        </authorList>
    </citation>
    <scope>NUCLEOTIDE SEQUENCE [LARGE SCALE GENOMIC DNA]</scope>
    <source>
        <strain evidence="4">KCTC 32239</strain>
    </source>
</reference>
<evidence type="ECO:0000313" key="4">
    <source>
        <dbReference type="Proteomes" id="UP000619761"/>
    </source>
</evidence>
<protein>
    <recommendedName>
        <fullName evidence="2">NfeD-like C-terminal domain-containing protein</fullName>
    </recommendedName>
</protein>
<keyword evidence="1" id="KW-0472">Membrane</keyword>
<keyword evidence="1" id="KW-0812">Transmembrane</keyword>
<sequence length="152" mass="16088">MIEYFSQHQDYFFYALAGICLLVELALLGMSGPLLFVALGSLLTGAFISLGLVHAFSVAIVLLAGLSVSSAALLWGPLKKLQNKEVGPETSSDMVGKVLLVTSRITSIDGRVSYSGVDWLARLDNSSSEPVEAGSQVQVTSVEGTLLIVKLV</sequence>
<comment type="caution">
    <text evidence="3">The sequence shown here is derived from an EMBL/GenBank/DDBJ whole genome shotgun (WGS) entry which is preliminary data.</text>
</comment>
<dbReference type="Pfam" id="PF01957">
    <property type="entry name" value="NfeD"/>
    <property type="match status" value="1"/>
</dbReference>
<dbReference type="Proteomes" id="UP000619761">
    <property type="component" value="Unassembled WGS sequence"/>
</dbReference>
<evidence type="ECO:0000256" key="1">
    <source>
        <dbReference type="SAM" id="Phobius"/>
    </source>
</evidence>
<organism evidence="3 4">
    <name type="scientific">Cellvibrio zantedeschiae</name>
    <dbReference type="NCBI Taxonomy" id="1237077"/>
    <lineage>
        <taxon>Bacteria</taxon>
        <taxon>Pseudomonadati</taxon>
        <taxon>Pseudomonadota</taxon>
        <taxon>Gammaproteobacteria</taxon>
        <taxon>Cellvibrionales</taxon>
        <taxon>Cellvibrionaceae</taxon>
        <taxon>Cellvibrio</taxon>
    </lineage>
</organism>
<accession>A0ABQ3B442</accession>
<feature type="domain" description="NfeD-like C-terminal" evidence="2">
    <location>
        <begin position="93"/>
        <end position="150"/>
    </location>
</feature>
<dbReference type="SUPFAM" id="SSF141322">
    <property type="entry name" value="NfeD domain-like"/>
    <property type="match status" value="1"/>
</dbReference>
<evidence type="ECO:0000313" key="3">
    <source>
        <dbReference type="EMBL" id="GGY77117.1"/>
    </source>
</evidence>
<keyword evidence="4" id="KW-1185">Reference proteome</keyword>
<proteinExistence type="predicted"/>
<feature type="transmembrane region" description="Helical" evidence="1">
    <location>
        <begin position="12"/>
        <end position="36"/>
    </location>
</feature>
<evidence type="ECO:0000259" key="2">
    <source>
        <dbReference type="Pfam" id="PF01957"/>
    </source>
</evidence>
<keyword evidence="1" id="KW-1133">Transmembrane helix</keyword>
<dbReference type="Gene3D" id="2.40.50.140">
    <property type="entry name" value="Nucleic acid-binding proteins"/>
    <property type="match status" value="1"/>
</dbReference>
<dbReference type="EMBL" id="BMYZ01000002">
    <property type="protein sequence ID" value="GGY77117.1"/>
    <property type="molecule type" value="Genomic_DNA"/>
</dbReference>
<gene>
    <name evidence="3" type="ORF">GCM10011613_22040</name>
</gene>